<feature type="compositionally biased region" description="Basic and acidic residues" evidence="1">
    <location>
        <begin position="150"/>
        <end position="167"/>
    </location>
</feature>
<dbReference type="InterPro" id="IPR050400">
    <property type="entry name" value="Bact_Cytoskel_RodZ"/>
</dbReference>
<dbReference type="GO" id="GO:0003677">
    <property type="term" value="F:DNA binding"/>
    <property type="evidence" value="ECO:0007669"/>
    <property type="project" value="InterPro"/>
</dbReference>
<evidence type="ECO:0000313" key="3">
    <source>
        <dbReference type="EMBL" id="MBA4494407.1"/>
    </source>
</evidence>
<dbReference type="Pfam" id="PF13464">
    <property type="entry name" value="RodZ_C"/>
    <property type="match status" value="1"/>
</dbReference>
<evidence type="ECO:0000256" key="1">
    <source>
        <dbReference type="SAM" id="MobiDB-lite"/>
    </source>
</evidence>
<feature type="compositionally biased region" description="Low complexity" evidence="1">
    <location>
        <begin position="349"/>
        <end position="360"/>
    </location>
</feature>
<dbReference type="CDD" id="cd00093">
    <property type="entry name" value="HTH_XRE"/>
    <property type="match status" value="1"/>
</dbReference>
<feature type="compositionally biased region" description="Polar residues" evidence="1">
    <location>
        <begin position="283"/>
        <end position="295"/>
    </location>
</feature>
<dbReference type="EMBL" id="JACEIQ010000007">
    <property type="protein sequence ID" value="MBA4494407.1"/>
    <property type="molecule type" value="Genomic_DNA"/>
</dbReference>
<comment type="caution">
    <text evidence="3">The sequence shown here is derived from an EMBL/GenBank/DDBJ whole genome shotgun (WGS) entry which is preliminary data.</text>
</comment>
<organism evidence="3 4">
    <name type="scientific">Paenactinomyces guangxiensis</name>
    <dbReference type="NCBI Taxonomy" id="1490290"/>
    <lineage>
        <taxon>Bacteria</taxon>
        <taxon>Bacillati</taxon>
        <taxon>Bacillota</taxon>
        <taxon>Bacilli</taxon>
        <taxon>Bacillales</taxon>
        <taxon>Thermoactinomycetaceae</taxon>
        <taxon>Paenactinomyces</taxon>
    </lineage>
</organism>
<feature type="region of interest" description="Disordered" evidence="1">
    <location>
        <begin position="342"/>
        <end position="378"/>
    </location>
</feature>
<dbReference type="PANTHER" id="PTHR34475">
    <property type="match status" value="1"/>
</dbReference>
<feature type="region of interest" description="Disordered" evidence="1">
    <location>
        <begin position="146"/>
        <end position="313"/>
    </location>
</feature>
<dbReference type="PROSITE" id="PS50943">
    <property type="entry name" value="HTH_CROC1"/>
    <property type="match status" value="1"/>
</dbReference>
<dbReference type="InterPro" id="IPR001387">
    <property type="entry name" value="Cro/C1-type_HTH"/>
</dbReference>
<feature type="compositionally biased region" description="Low complexity" evidence="1">
    <location>
        <begin position="200"/>
        <end position="221"/>
    </location>
</feature>
<feature type="domain" description="HTH cro/C1-type" evidence="2">
    <location>
        <begin position="9"/>
        <end position="41"/>
    </location>
</feature>
<dbReference type="InterPro" id="IPR025194">
    <property type="entry name" value="RodZ-like_C"/>
</dbReference>
<dbReference type="RefSeq" id="WP_181751651.1">
    <property type="nucleotide sequence ID" value="NZ_JACEIQ010000007.1"/>
</dbReference>
<evidence type="ECO:0000313" key="4">
    <source>
        <dbReference type="Proteomes" id="UP000535491"/>
    </source>
</evidence>
<reference evidence="3 4" key="1">
    <citation type="submission" date="2020-07" db="EMBL/GenBank/DDBJ databases">
        <authorList>
            <person name="Feng H."/>
        </authorList>
    </citation>
    <scope>NUCLEOTIDE SEQUENCE [LARGE SCALE GENOMIC DNA]</scope>
    <source>
        <strain evidence="4">s-10</strain>
    </source>
</reference>
<dbReference type="SUPFAM" id="SSF47413">
    <property type="entry name" value="lambda repressor-like DNA-binding domains"/>
    <property type="match status" value="1"/>
</dbReference>
<feature type="compositionally biased region" description="Basic and acidic residues" evidence="1">
    <location>
        <begin position="223"/>
        <end position="232"/>
    </location>
</feature>
<gene>
    <name evidence="3" type="ORF">H1191_08825</name>
</gene>
<name>A0A7W1WR19_9BACL</name>
<feature type="compositionally biased region" description="Basic residues" evidence="1">
    <location>
        <begin position="299"/>
        <end position="313"/>
    </location>
</feature>
<dbReference type="AlphaFoldDB" id="A0A7W1WR19"/>
<dbReference type="Gene3D" id="1.10.260.40">
    <property type="entry name" value="lambda repressor-like DNA-binding domains"/>
    <property type="match status" value="1"/>
</dbReference>
<accession>A0A7W1WR19</accession>
<dbReference type="PANTHER" id="PTHR34475:SF1">
    <property type="entry name" value="CYTOSKELETON PROTEIN RODZ"/>
    <property type="match status" value="1"/>
</dbReference>
<keyword evidence="4" id="KW-1185">Reference proteome</keyword>
<protein>
    <submittedName>
        <fullName evidence="3">Helix-turn-helix domain-containing protein</fullName>
    </submittedName>
</protein>
<dbReference type="Pfam" id="PF13413">
    <property type="entry name" value="HTH_25"/>
    <property type="match status" value="1"/>
</dbReference>
<evidence type="ECO:0000259" key="2">
    <source>
        <dbReference type="PROSITE" id="PS50943"/>
    </source>
</evidence>
<dbReference type="Proteomes" id="UP000535491">
    <property type="component" value="Unassembled WGS sequence"/>
</dbReference>
<sequence length="478" mass="52651">MSVEIGNYLRQARESIGLSLDQLQDKTKIQKSFLTAIENGEFHKLPSPFYVRTYLRSYANCVKVEPHHILRQYRKAEQAERGLTGVHRAVNEHDLAQAKQTPPQNTGRMPVITGPQQSVSQMTGSMPHRLSNTLANTRTSMNTALTIARSESDQARDVSLKDKELARRNLGYQRTGGVMRSGSPSLPNDRPDLPPVPKPSISQSEPPVASSSEPLLSSMPPRRSRDTLRENTQKFNAGTLPTGDMNSLSRSARLRKDTSQASIPPSKPDVQSPYMKNPDEESGYTQRASRVQKLSRSAVKNRKSGKSRSSGKKRAAIIIAASAAVCIPLAWVAVHFASDQGEDDQSRVAAPPNNGGSAPPRDSSEVKEQPPSPKGTLKLASKESNVNHYHLTGTDQAEIEIQGRSGKSWVQIRDNFGTDKNYLKDVMVEDGQTFKYGPHTFDGNPDLWIVLGQPHQVTVKVNGEFISPAKNVHIKKVQ</sequence>
<dbReference type="InterPro" id="IPR010982">
    <property type="entry name" value="Lambda_DNA-bd_dom_sf"/>
</dbReference>
<proteinExistence type="predicted"/>